<dbReference type="AlphaFoldDB" id="A0A6N4SWE7"/>
<reference evidence="2 3" key="1">
    <citation type="journal article" date="2007" name="Appl. Environ. Microbiol.">
        <title>Genome sequence of the cellulolytic gliding bacterium Cytophaga hutchinsonii.</title>
        <authorList>
            <person name="Xie G."/>
            <person name="Bruce D.C."/>
            <person name="Challacombe J.F."/>
            <person name="Chertkov O."/>
            <person name="Detter J.C."/>
            <person name="Gilna P."/>
            <person name="Han C.S."/>
            <person name="Lucas S."/>
            <person name="Misra M."/>
            <person name="Myers G.L."/>
            <person name="Richardson P."/>
            <person name="Tapia R."/>
            <person name="Thayer N."/>
            <person name="Thompson L.S."/>
            <person name="Brettin T.S."/>
            <person name="Henrissat B."/>
            <person name="Wilson D.B."/>
            <person name="McBride M.J."/>
        </authorList>
    </citation>
    <scope>NUCLEOTIDE SEQUENCE [LARGE SCALE GENOMIC DNA]</scope>
    <source>
        <strain evidence="3">ATCC 33406 / DSM 1761 / CIP 103989 / NBRC 15051 / NCIMB 9469 / D465</strain>
    </source>
</reference>
<organism evidence="2 3">
    <name type="scientific">Cytophaga hutchinsonii (strain ATCC 33406 / DSM 1761 / CIP 103989 / NBRC 15051 / NCIMB 9469 / D465)</name>
    <dbReference type="NCBI Taxonomy" id="269798"/>
    <lineage>
        <taxon>Bacteria</taxon>
        <taxon>Pseudomonadati</taxon>
        <taxon>Bacteroidota</taxon>
        <taxon>Cytophagia</taxon>
        <taxon>Cytophagales</taxon>
        <taxon>Cytophagaceae</taxon>
        <taxon>Cytophaga</taxon>
    </lineage>
</organism>
<dbReference type="KEGG" id="chu:CHU_3553"/>
<evidence type="ECO:0000256" key="1">
    <source>
        <dbReference type="SAM" id="Phobius"/>
    </source>
</evidence>
<keyword evidence="1" id="KW-1133">Transmembrane helix</keyword>
<feature type="transmembrane region" description="Helical" evidence="1">
    <location>
        <begin position="44"/>
        <end position="66"/>
    </location>
</feature>
<dbReference type="RefSeq" id="WP_011586893.1">
    <property type="nucleotide sequence ID" value="NC_008255.1"/>
</dbReference>
<proteinExistence type="predicted"/>
<keyword evidence="3" id="KW-1185">Reference proteome</keyword>
<evidence type="ECO:0000313" key="3">
    <source>
        <dbReference type="Proteomes" id="UP000001822"/>
    </source>
</evidence>
<keyword evidence="1" id="KW-0812">Transmembrane</keyword>
<dbReference type="Proteomes" id="UP000001822">
    <property type="component" value="Chromosome"/>
</dbReference>
<evidence type="ECO:0000313" key="2">
    <source>
        <dbReference type="EMBL" id="ABG60786.1"/>
    </source>
</evidence>
<name>A0A6N4SWE7_CYTH3</name>
<sequence length="118" mass="13356">MENASPISKLIQRAEDYAKTTLTLYKLTMVQKSADIVSGIVSKLLLLLVMAFFLLMLSLGASLWIGEMLGKSYYGFFIVTAFYLLLFILLYIFRAQFIVSPTRNAVVVEMLKKDANEE</sequence>
<gene>
    <name evidence="2" type="ordered locus">CHU_3553</name>
</gene>
<keyword evidence="1" id="KW-0472">Membrane</keyword>
<dbReference type="EMBL" id="CP000383">
    <property type="protein sequence ID" value="ABG60786.1"/>
    <property type="molecule type" value="Genomic_DNA"/>
</dbReference>
<feature type="transmembrane region" description="Helical" evidence="1">
    <location>
        <begin position="72"/>
        <end position="93"/>
    </location>
</feature>
<accession>A0A6N4SWE7</accession>
<protein>
    <submittedName>
        <fullName evidence="2">Uncharacterized protein</fullName>
    </submittedName>
</protein>